<comment type="caution">
    <text evidence="1">The sequence shown here is derived from an EMBL/GenBank/DDBJ whole genome shotgun (WGS) entry which is preliminary data.</text>
</comment>
<organism evidence="1 2">
    <name type="scientific">Saitoella complicata (strain BCRC 22490 / CBS 7301 / JCM 7358 / NBRC 10748 / NRRL Y-17804)</name>
    <dbReference type="NCBI Taxonomy" id="698492"/>
    <lineage>
        <taxon>Eukaryota</taxon>
        <taxon>Fungi</taxon>
        <taxon>Dikarya</taxon>
        <taxon>Ascomycota</taxon>
        <taxon>Taphrinomycotina</taxon>
        <taxon>Taphrinomycotina incertae sedis</taxon>
        <taxon>Saitoella</taxon>
    </lineage>
</organism>
<proteinExistence type="predicted"/>
<protein>
    <submittedName>
        <fullName evidence="1">Uncharacterized protein</fullName>
    </submittedName>
</protein>
<dbReference type="EMBL" id="BACD03000002">
    <property type="protein sequence ID" value="GAO46177.1"/>
    <property type="molecule type" value="Genomic_DNA"/>
</dbReference>
<evidence type="ECO:0000313" key="2">
    <source>
        <dbReference type="Proteomes" id="UP000033140"/>
    </source>
</evidence>
<sequence>MACQCRMPARLWGRYRYWLRPAAWTTPLMISYLRPGGNLIRRRTEGLKGIDCKDCFPLGEAARVDSGFRFINVGIVISYLRLLNFDT</sequence>
<keyword evidence="2" id="KW-1185">Reference proteome</keyword>
<dbReference type="Proteomes" id="UP000033140">
    <property type="component" value="Unassembled WGS sequence"/>
</dbReference>
<dbReference type="AlphaFoldDB" id="A0A0E9N8E4"/>
<accession>A0A0E9N8E4</accession>
<name>A0A0E9N8E4_SAICN</name>
<reference evidence="1 2" key="1">
    <citation type="journal article" date="2011" name="J. Gen. Appl. Microbiol.">
        <title>Draft genome sequencing of the enigmatic yeast Saitoella complicata.</title>
        <authorList>
            <person name="Nishida H."/>
            <person name="Hamamoto M."/>
            <person name="Sugiyama J."/>
        </authorList>
    </citation>
    <scope>NUCLEOTIDE SEQUENCE [LARGE SCALE GENOMIC DNA]</scope>
    <source>
        <strain evidence="1 2">NRRL Y-17804</strain>
    </source>
</reference>
<gene>
    <name evidence="1" type="ORF">G7K_0414-t1</name>
</gene>
<reference evidence="1 2" key="2">
    <citation type="journal article" date="2014" name="J. Gen. Appl. Microbiol.">
        <title>The early diverging ascomycetous budding yeast Saitoella complicata has three histone deacetylases belonging to the Clr6, Hos2, and Rpd3 lineages.</title>
        <authorList>
            <person name="Nishida H."/>
            <person name="Matsumoto T."/>
            <person name="Kondo S."/>
            <person name="Hamamoto M."/>
            <person name="Yoshikawa H."/>
        </authorList>
    </citation>
    <scope>NUCLEOTIDE SEQUENCE [LARGE SCALE GENOMIC DNA]</scope>
    <source>
        <strain evidence="1 2">NRRL Y-17804</strain>
    </source>
</reference>
<evidence type="ECO:0000313" key="1">
    <source>
        <dbReference type="EMBL" id="GAO46177.1"/>
    </source>
</evidence>
<reference evidence="1 2" key="3">
    <citation type="journal article" date="2015" name="Genome Announc.">
        <title>Draft Genome Sequence of the Archiascomycetous Yeast Saitoella complicata.</title>
        <authorList>
            <person name="Yamauchi K."/>
            <person name="Kondo S."/>
            <person name="Hamamoto M."/>
            <person name="Takahashi Y."/>
            <person name="Ogura Y."/>
            <person name="Hayashi T."/>
            <person name="Nishida H."/>
        </authorList>
    </citation>
    <scope>NUCLEOTIDE SEQUENCE [LARGE SCALE GENOMIC DNA]</scope>
    <source>
        <strain evidence="1 2">NRRL Y-17804</strain>
    </source>
</reference>